<organism evidence="7 8">
    <name type="scientific">Paenibacillus lacisoli</name>
    <dbReference type="NCBI Taxonomy" id="3064525"/>
    <lineage>
        <taxon>Bacteria</taxon>
        <taxon>Bacillati</taxon>
        <taxon>Bacillota</taxon>
        <taxon>Bacilli</taxon>
        <taxon>Bacillales</taxon>
        <taxon>Paenibacillaceae</taxon>
        <taxon>Paenibacillus</taxon>
    </lineage>
</organism>
<keyword evidence="8" id="KW-1185">Reference proteome</keyword>
<dbReference type="InterPro" id="IPR015422">
    <property type="entry name" value="PyrdxlP-dep_Trfase_small"/>
</dbReference>
<keyword evidence="3" id="KW-0663">Pyridoxal phosphate</keyword>
<evidence type="ECO:0000256" key="4">
    <source>
        <dbReference type="ARBA" id="ARBA00023239"/>
    </source>
</evidence>
<dbReference type="EMBL" id="JAUQTB010000008">
    <property type="protein sequence ID" value="MDO7907613.1"/>
    <property type="molecule type" value="Genomic_DNA"/>
</dbReference>
<feature type="domain" description="Aminotransferase class I/classII large" evidence="6">
    <location>
        <begin position="38"/>
        <end position="386"/>
    </location>
</feature>
<protein>
    <recommendedName>
        <fullName evidence="2">cysteine-S-conjugate beta-lyase</fullName>
        <ecNumber evidence="2">4.4.1.13</ecNumber>
    </recommendedName>
</protein>
<evidence type="ECO:0000256" key="2">
    <source>
        <dbReference type="ARBA" id="ARBA00012224"/>
    </source>
</evidence>
<evidence type="ECO:0000256" key="5">
    <source>
        <dbReference type="ARBA" id="ARBA00037974"/>
    </source>
</evidence>
<sequence length="399" mass="44486">MDFDFNQSIKRTGTASSKWDGAAELFGSADILPMWVADMDFPAPSFVIEAMKERLEHGVMGYTFPSESYKASVQGWMEHRHHWKVEADAIRFSPGIVPALGMIVDAYTEAGDQVMIQPPVYPPFHGVVKERGRELVLNPLQQDEAGHYTMDFADMENKLRDGKVKMLILCSPHNPVGRVWTREELTKVEALCSQYNVLVVSDEIHEDLILDPHAVHIPFASLPGTAAEKSIICTAPSKTFNLAGLNTANVIIPDAEIREKFVARIAELHLSSITPMGAAATEAAYNQGEAWLESLLDYIRGNAAYVQQYIQEHLPELKLQIPEATYLLWMDFRALKMSNEDLTAFLVQQARLGLNNGPTFGAEGEGFMRMNLACTRATVEEAMKRLDQAITGWRASQTV</sequence>
<dbReference type="Gene3D" id="3.90.1150.10">
    <property type="entry name" value="Aspartate Aminotransferase, domain 1"/>
    <property type="match status" value="1"/>
</dbReference>
<comment type="caution">
    <text evidence="7">The sequence shown here is derived from an EMBL/GenBank/DDBJ whole genome shotgun (WGS) entry which is preliminary data.</text>
</comment>
<dbReference type="InterPro" id="IPR051798">
    <property type="entry name" value="Class-II_PLP-Dep_Aminotrans"/>
</dbReference>
<accession>A0ABT9CGB9</accession>
<comment type="cofactor">
    <cofactor evidence="1">
        <name>pyridoxal 5'-phosphate</name>
        <dbReference type="ChEBI" id="CHEBI:597326"/>
    </cofactor>
</comment>
<dbReference type="Pfam" id="PF00155">
    <property type="entry name" value="Aminotran_1_2"/>
    <property type="match status" value="1"/>
</dbReference>
<dbReference type="InterPro" id="IPR015421">
    <property type="entry name" value="PyrdxlP-dep_Trfase_major"/>
</dbReference>
<name>A0ABT9CGB9_9BACL</name>
<dbReference type="PANTHER" id="PTHR43525">
    <property type="entry name" value="PROTEIN MALY"/>
    <property type="match status" value="1"/>
</dbReference>
<evidence type="ECO:0000313" key="7">
    <source>
        <dbReference type="EMBL" id="MDO7907613.1"/>
    </source>
</evidence>
<dbReference type="Gene3D" id="3.40.640.10">
    <property type="entry name" value="Type I PLP-dependent aspartate aminotransferase-like (Major domain)"/>
    <property type="match status" value="1"/>
</dbReference>
<dbReference type="CDD" id="cd00609">
    <property type="entry name" value="AAT_like"/>
    <property type="match status" value="1"/>
</dbReference>
<dbReference type="InterPro" id="IPR027619">
    <property type="entry name" value="C-S_lyase_PatB-like"/>
</dbReference>
<dbReference type="GO" id="GO:0016829">
    <property type="term" value="F:lyase activity"/>
    <property type="evidence" value="ECO:0007669"/>
    <property type="project" value="UniProtKB-KW"/>
</dbReference>
<dbReference type="InterPro" id="IPR004839">
    <property type="entry name" value="Aminotransferase_I/II_large"/>
</dbReference>
<dbReference type="RefSeq" id="WP_305024821.1">
    <property type="nucleotide sequence ID" value="NZ_JAUQTB010000008.1"/>
</dbReference>
<gene>
    <name evidence="7" type="ORF">Q5741_14480</name>
</gene>
<dbReference type="SUPFAM" id="SSF53383">
    <property type="entry name" value="PLP-dependent transferases"/>
    <property type="match status" value="1"/>
</dbReference>
<dbReference type="InterPro" id="IPR015424">
    <property type="entry name" value="PyrdxlP-dep_Trfase"/>
</dbReference>
<dbReference type="Proteomes" id="UP001240171">
    <property type="component" value="Unassembled WGS sequence"/>
</dbReference>
<keyword evidence="4 7" id="KW-0456">Lyase</keyword>
<comment type="similarity">
    <text evidence="5">Belongs to the class-II pyridoxal-phosphate-dependent aminotransferase family. MalY/PatB cystathionine beta-lyase subfamily.</text>
</comment>
<evidence type="ECO:0000256" key="1">
    <source>
        <dbReference type="ARBA" id="ARBA00001933"/>
    </source>
</evidence>
<reference evidence="7 8" key="1">
    <citation type="submission" date="2023-07" db="EMBL/GenBank/DDBJ databases">
        <title>Paenibacillus sp. JX-17 nov. isolated from soil.</title>
        <authorList>
            <person name="Wan Y."/>
            <person name="Liu B."/>
        </authorList>
    </citation>
    <scope>NUCLEOTIDE SEQUENCE [LARGE SCALE GENOMIC DNA]</scope>
    <source>
        <strain evidence="7 8">JX-17</strain>
    </source>
</reference>
<proteinExistence type="inferred from homology"/>
<dbReference type="EC" id="4.4.1.13" evidence="2"/>
<dbReference type="PANTHER" id="PTHR43525:SF1">
    <property type="entry name" value="PROTEIN MALY"/>
    <property type="match status" value="1"/>
</dbReference>
<dbReference type="NCBIfam" id="TIGR04350">
    <property type="entry name" value="C_S_lyase_PatB"/>
    <property type="match status" value="1"/>
</dbReference>
<evidence type="ECO:0000259" key="6">
    <source>
        <dbReference type="Pfam" id="PF00155"/>
    </source>
</evidence>
<evidence type="ECO:0000256" key="3">
    <source>
        <dbReference type="ARBA" id="ARBA00022898"/>
    </source>
</evidence>
<evidence type="ECO:0000313" key="8">
    <source>
        <dbReference type="Proteomes" id="UP001240171"/>
    </source>
</evidence>